<evidence type="ECO:0000256" key="2">
    <source>
        <dbReference type="ARBA" id="ARBA00004300"/>
    </source>
</evidence>
<gene>
    <name evidence="24" type="primary">MAD1L1</name>
</gene>
<feature type="coiled-coil region" evidence="23">
    <location>
        <begin position="96"/>
        <end position="131"/>
    </location>
</feature>
<evidence type="ECO:0000256" key="17">
    <source>
        <dbReference type="ARBA" id="ARBA00023242"/>
    </source>
</evidence>
<evidence type="ECO:0000256" key="3">
    <source>
        <dbReference type="ARBA" id="ARBA00004629"/>
    </source>
</evidence>
<evidence type="ECO:0000256" key="4">
    <source>
        <dbReference type="ARBA" id="ARBA00004647"/>
    </source>
</evidence>
<protein>
    <recommendedName>
        <fullName evidence="21">Mitotic spindle assembly checkpoint protein MAD1</fullName>
    </recommendedName>
    <alternativeName>
        <fullName evidence="22">Mitotic arrest deficient 1-like protein 1</fullName>
    </alternativeName>
</protein>
<feature type="coiled-coil region" evidence="23">
    <location>
        <begin position="456"/>
        <end position="483"/>
    </location>
</feature>
<keyword evidence="8" id="KW-1017">Isopeptide bond</keyword>
<evidence type="ECO:0000256" key="22">
    <source>
        <dbReference type="ARBA" id="ARBA00075803"/>
    </source>
</evidence>
<dbReference type="GO" id="GO:0042802">
    <property type="term" value="F:identical protein binding"/>
    <property type="evidence" value="ECO:0007669"/>
    <property type="project" value="Ensembl"/>
</dbReference>
<evidence type="ECO:0000256" key="13">
    <source>
        <dbReference type="ARBA" id="ARBA00022843"/>
    </source>
</evidence>
<dbReference type="FunFam" id="1.20.5.170:FF:000051">
    <property type="entry name" value="mitotic spindle assembly checkpoint protein MAD1"/>
    <property type="match status" value="1"/>
</dbReference>
<dbReference type="Gene3D" id="1.20.5.170">
    <property type="match status" value="1"/>
</dbReference>
<evidence type="ECO:0000256" key="14">
    <source>
        <dbReference type="ARBA" id="ARBA00022990"/>
    </source>
</evidence>
<feature type="coiled-coil region" evidence="23">
    <location>
        <begin position="359"/>
        <end position="400"/>
    </location>
</feature>
<feature type="coiled-coil region" evidence="23">
    <location>
        <begin position="166"/>
        <end position="320"/>
    </location>
</feature>
<keyword evidence="13" id="KW-0832">Ubl conjugation</keyword>
<comment type="subcellular location">
    <subcellularLocation>
        <location evidence="3">Chromosome</location>
        <location evidence="3">Centromere</location>
        <location evidence="3">Kinetochore</location>
    </subcellularLocation>
    <subcellularLocation>
        <location evidence="2">Cytoplasm</location>
        <location evidence="2">Cytoskeleton</location>
        <location evidence="2">Microtubule organizing center</location>
        <location evidence="2">Centrosome</location>
    </subcellularLocation>
    <subcellularLocation>
        <location evidence="4">Cytoplasm</location>
        <location evidence="4">Cytoskeleton</location>
        <location evidence="4">Spindle pole</location>
    </subcellularLocation>
    <subcellularLocation>
        <location evidence="1">Nucleus envelope</location>
    </subcellularLocation>
</comment>
<reference evidence="24" key="1">
    <citation type="submission" date="2023-09" db="UniProtKB">
        <authorList>
            <consortium name="Ensembl"/>
        </authorList>
    </citation>
    <scope>IDENTIFICATION</scope>
</reference>
<dbReference type="Ensembl" id="ENSBMST00010030273.1">
    <property type="protein sequence ID" value="ENSBMSP00010027509.1"/>
    <property type="gene ID" value="ENSBMSG00010019942.1"/>
</dbReference>
<evidence type="ECO:0000256" key="21">
    <source>
        <dbReference type="ARBA" id="ARBA00073985"/>
    </source>
</evidence>
<keyword evidence="19" id="KW-0137">Centromere</keyword>
<dbReference type="Pfam" id="PF05557">
    <property type="entry name" value="MAD"/>
    <property type="match status" value="2"/>
</dbReference>
<evidence type="ECO:0000256" key="1">
    <source>
        <dbReference type="ARBA" id="ARBA00004259"/>
    </source>
</evidence>
<dbReference type="InterPro" id="IPR008672">
    <property type="entry name" value="Mad1"/>
</dbReference>
<name>A0A8C0I5A6_BALMU</name>
<dbReference type="GO" id="GO:1990706">
    <property type="term" value="C:MAD1 complex"/>
    <property type="evidence" value="ECO:0007669"/>
    <property type="project" value="Ensembl"/>
</dbReference>
<evidence type="ECO:0000256" key="15">
    <source>
        <dbReference type="ARBA" id="ARBA00023054"/>
    </source>
</evidence>
<dbReference type="GO" id="GO:0042130">
    <property type="term" value="P:negative regulation of T cell proliferation"/>
    <property type="evidence" value="ECO:0007669"/>
    <property type="project" value="Ensembl"/>
</dbReference>
<dbReference type="GO" id="GO:0044615">
    <property type="term" value="C:nuclear pore nuclear basket"/>
    <property type="evidence" value="ECO:0007669"/>
    <property type="project" value="Ensembl"/>
</dbReference>
<dbReference type="GO" id="GO:0051315">
    <property type="term" value="P:attachment of mitotic spindle microtubules to kinetochore"/>
    <property type="evidence" value="ECO:0007669"/>
    <property type="project" value="TreeGrafter"/>
</dbReference>
<keyword evidence="14" id="KW-0007">Acetylation</keyword>
<keyword evidence="7" id="KW-0963">Cytoplasm</keyword>
<keyword evidence="10" id="KW-0132">Cell division</keyword>
<evidence type="ECO:0000256" key="9">
    <source>
        <dbReference type="ARBA" id="ARBA00022553"/>
    </source>
</evidence>
<dbReference type="GO" id="GO:0043515">
    <property type="term" value="F:kinetochore binding"/>
    <property type="evidence" value="ECO:0007669"/>
    <property type="project" value="Ensembl"/>
</dbReference>
<dbReference type="Gene3D" id="3.30.457.60">
    <property type="match status" value="1"/>
</dbReference>
<evidence type="ECO:0000256" key="16">
    <source>
        <dbReference type="ARBA" id="ARBA00023212"/>
    </source>
</evidence>
<evidence type="ECO:0000256" key="6">
    <source>
        <dbReference type="ARBA" id="ARBA00022454"/>
    </source>
</evidence>
<keyword evidence="15 23" id="KW-0175">Coiled coil</keyword>
<dbReference type="PANTHER" id="PTHR23168:SF0">
    <property type="entry name" value="MITOTIC SPINDLE ASSEMBLY CHECKPOINT PROTEIN MAD1"/>
    <property type="match status" value="1"/>
</dbReference>
<evidence type="ECO:0000256" key="23">
    <source>
        <dbReference type="SAM" id="Coils"/>
    </source>
</evidence>
<keyword evidence="12" id="KW-0995">Kinetochore</keyword>
<feature type="coiled-coil region" evidence="23">
    <location>
        <begin position="599"/>
        <end position="626"/>
    </location>
</feature>
<evidence type="ECO:0000256" key="12">
    <source>
        <dbReference type="ARBA" id="ARBA00022838"/>
    </source>
</evidence>
<evidence type="ECO:0000256" key="10">
    <source>
        <dbReference type="ARBA" id="ARBA00022618"/>
    </source>
</evidence>
<accession>A0A8C0I5A6</accession>
<evidence type="ECO:0000256" key="7">
    <source>
        <dbReference type="ARBA" id="ARBA00022490"/>
    </source>
</evidence>
<proteinExistence type="inferred from homology"/>
<dbReference type="GeneTree" id="ENSGT00390000001316"/>
<evidence type="ECO:0000256" key="20">
    <source>
        <dbReference type="ARBA" id="ARBA00053509"/>
    </source>
</evidence>
<dbReference type="GO" id="GO:0005813">
    <property type="term" value="C:centrosome"/>
    <property type="evidence" value="ECO:0007669"/>
    <property type="project" value="UniProtKB-SubCell"/>
</dbReference>
<dbReference type="FunFam" id="3.30.457.60:FF:000002">
    <property type="entry name" value="Mitotic spindle assembly checkpoint protein MAD1"/>
    <property type="match status" value="1"/>
</dbReference>
<keyword evidence="16" id="KW-0206">Cytoskeleton</keyword>
<organism evidence="24">
    <name type="scientific">Balaenoptera musculus</name>
    <name type="common">Blue whale</name>
    <dbReference type="NCBI Taxonomy" id="9771"/>
    <lineage>
        <taxon>Eukaryota</taxon>
        <taxon>Metazoa</taxon>
        <taxon>Chordata</taxon>
        <taxon>Craniata</taxon>
        <taxon>Vertebrata</taxon>
        <taxon>Euteleostomi</taxon>
        <taxon>Mammalia</taxon>
        <taxon>Eutheria</taxon>
        <taxon>Laurasiatheria</taxon>
        <taxon>Artiodactyla</taxon>
        <taxon>Whippomorpha</taxon>
        <taxon>Cetacea</taxon>
        <taxon>Mysticeti</taxon>
        <taxon>Balaenopteridae</taxon>
        <taxon>Balaenoptera</taxon>
    </lineage>
</organism>
<dbReference type="GO" id="GO:0007094">
    <property type="term" value="P:mitotic spindle assembly checkpoint signaling"/>
    <property type="evidence" value="ECO:0007669"/>
    <property type="project" value="Ensembl"/>
</dbReference>
<dbReference type="GO" id="GO:0090235">
    <property type="term" value="P:regulation of metaphase plate congression"/>
    <property type="evidence" value="ECO:0007669"/>
    <property type="project" value="Ensembl"/>
</dbReference>
<evidence type="ECO:0000256" key="18">
    <source>
        <dbReference type="ARBA" id="ARBA00023306"/>
    </source>
</evidence>
<dbReference type="PANTHER" id="PTHR23168">
    <property type="entry name" value="MITOTIC SPINDLE ASSEMBLY CHECKPOINT PROTEIN MAD1 MITOTIC ARREST DEFICIENT-LIKE PROTEIN 1"/>
    <property type="match status" value="1"/>
</dbReference>
<dbReference type="GO" id="GO:0097431">
    <property type="term" value="C:mitotic spindle pole"/>
    <property type="evidence" value="ECO:0007669"/>
    <property type="project" value="Ensembl"/>
</dbReference>
<evidence type="ECO:0000256" key="8">
    <source>
        <dbReference type="ARBA" id="ARBA00022499"/>
    </source>
</evidence>
<sequence>MEDLGENTTVLSTLRSLNNFISQRVEGGSGLDVSTSAPGSLQMQYQQSMQLEERAEQIRSRSHLIQVEREKTQMELSHKRARVELERAASASARSYEREVDRNQELLTRVRQLQEREAEAEEKVKAQLERYRSCQQSLDAASKELREKEGGLAEAGETISVLKGRLSDLQWSVMNQEMQVKRLESEKQELKEQLELQHRKWQDANQQVQELQASQDARVDHAQRVKDLEQKLALQEQDAAVVKNMRSELVRLPTMERELRQLREENACLREMRDTNGLLREELEGLQRRLGRQEKMQETLVDLELEKERLLTKLQSWERLDETTGLSIRTPEDLSRFIVELQQRELALQDRSSSITSSARGLEKARLQLQEEVRQLSSQLLEERKKREMHEALARRLQKRVLLLTKERDGMRAILGSYDSELTPAEYSPQLTRRMREAEDMVQKVHAHSSEMEAQLSQALEELGGQKQRADMLEMELKMLKSQAGPAEQSFLFSREEVSSLRYVPVPRAAPAPSAAPATFQGLYFYCQFSFRAVAVLLSAVGSWAVVWPTVQASRPFRVRAPHAQLRGDFRGPRGTVERGIPSPSALTFPGSLGPPSQAPELKKQVESAELKNQRLKEVFQTKIQEFRKVCYTLTGYQVDITTENQYRLTSMYAERKTDCLIFKAAGPSGTKMQLLETEFSRTATVQELIGLHLLRQASIPAFLSALTLDLFSRQTVA</sequence>
<comment type="similarity">
    <text evidence="5">Belongs to the MAD1 family.</text>
</comment>
<evidence type="ECO:0000256" key="5">
    <source>
        <dbReference type="ARBA" id="ARBA00008029"/>
    </source>
</evidence>
<evidence type="ECO:0000256" key="11">
    <source>
        <dbReference type="ARBA" id="ARBA00022776"/>
    </source>
</evidence>
<dbReference type="GO" id="GO:0090267">
    <property type="term" value="P:positive regulation of mitotic cell cycle spindle assembly checkpoint"/>
    <property type="evidence" value="ECO:0007669"/>
    <property type="project" value="Ensembl"/>
</dbReference>
<keyword evidence="18" id="KW-0131">Cell cycle</keyword>
<keyword evidence="17" id="KW-0539">Nucleus</keyword>
<dbReference type="GO" id="GO:0051301">
    <property type="term" value="P:cell division"/>
    <property type="evidence" value="ECO:0007669"/>
    <property type="project" value="UniProtKB-KW"/>
</dbReference>
<dbReference type="GO" id="GO:0048538">
    <property type="term" value="P:thymus development"/>
    <property type="evidence" value="ECO:0007669"/>
    <property type="project" value="Ensembl"/>
</dbReference>
<keyword evidence="9" id="KW-0597">Phosphoprotein</keyword>
<dbReference type="AlphaFoldDB" id="A0A8C0I5A6"/>
<dbReference type="GO" id="GO:1990728">
    <property type="term" value="C:mitotic spindle assembly checkpoint MAD1-MAD2 complex"/>
    <property type="evidence" value="ECO:0007669"/>
    <property type="project" value="Ensembl"/>
</dbReference>
<keyword evidence="11" id="KW-0498">Mitosis</keyword>
<comment type="function">
    <text evidence="20">Component of the spindle-assembly checkpoint that prevents the onset of anaphase until all chromosomes are properly aligned at the metaphase plate. Forms a heterotetrameric complex with the closed conformation form of MAD2L1 (C-MAD2) at unattached kinetochores during prometaphase, recruits an open conformation of MAD2L1 (O-MAD2) and promotes the conversion of O-MAD2 to C-MAD2, which ensures mitotic checkpoint signaling.</text>
</comment>
<evidence type="ECO:0000256" key="19">
    <source>
        <dbReference type="ARBA" id="ARBA00023328"/>
    </source>
</evidence>
<dbReference type="GO" id="GO:0000776">
    <property type="term" value="C:kinetochore"/>
    <property type="evidence" value="ECO:0007669"/>
    <property type="project" value="UniProtKB-KW"/>
</dbReference>
<keyword evidence="6" id="KW-0158">Chromosome</keyword>
<evidence type="ECO:0000313" key="24">
    <source>
        <dbReference type="Ensembl" id="ENSBMSP00010027509.1"/>
    </source>
</evidence>